<feature type="domain" description="Radical SAM core" evidence="1">
    <location>
        <begin position="229"/>
        <end position="473"/>
    </location>
</feature>
<dbReference type="InterPro" id="IPR023862">
    <property type="entry name" value="CHP03960_rSAM"/>
</dbReference>
<name>A0AAU9DJN9_9FUSO</name>
<dbReference type="AlphaFoldDB" id="A0AAU9DJN9"/>
<evidence type="ECO:0000259" key="1">
    <source>
        <dbReference type="PROSITE" id="PS51918"/>
    </source>
</evidence>
<dbReference type="Pfam" id="PF19864">
    <property type="entry name" value="Radical_SAM_N2"/>
    <property type="match status" value="1"/>
</dbReference>
<dbReference type="InterPro" id="IPR007197">
    <property type="entry name" value="rSAM"/>
</dbReference>
<dbReference type="SMART" id="SM00729">
    <property type="entry name" value="Elp3"/>
    <property type="match status" value="1"/>
</dbReference>
<evidence type="ECO:0000313" key="3">
    <source>
        <dbReference type="Proteomes" id="UP001321582"/>
    </source>
</evidence>
<dbReference type="PROSITE" id="PS51918">
    <property type="entry name" value="RADICAL_SAM"/>
    <property type="match status" value="1"/>
</dbReference>
<keyword evidence="3" id="KW-1185">Reference proteome</keyword>
<dbReference type="GO" id="GO:0003824">
    <property type="term" value="F:catalytic activity"/>
    <property type="evidence" value="ECO:0007669"/>
    <property type="project" value="InterPro"/>
</dbReference>
<proteinExistence type="predicted"/>
<dbReference type="InterPro" id="IPR023404">
    <property type="entry name" value="rSAM_horseshoe"/>
</dbReference>
<reference evidence="2 3" key="1">
    <citation type="submission" date="2022-11" db="EMBL/GenBank/DDBJ databases">
        <title>Haliovirga abyssi gen. nov., sp. nov., a mesophilic fermentative bacterium isolated from the Iheya North hydrothermal field and the proposal of Haliovirgaceae fam. nov.</title>
        <authorList>
            <person name="Miyazaki U."/>
            <person name="Tame A."/>
            <person name="Miyazaki J."/>
            <person name="Takai K."/>
            <person name="Sawayama S."/>
            <person name="Kitajima M."/>
            <person name="Okamoto A."/>
            <person name="Nakagawa S."/>
        </authorList>
    </citation>
    <scope>NUCLEOTIDE SEQUENCE [LARGE SCALE GENOMIC DNA]</scope>
    <source>
        <strain evidence="2 3">IC12</strain>
    </source>
</reference>
<dbReference type="CDD" id="cd01335">
    <property type="entry name" value="Radical_SAM"/>
    <property type="match status" value="1"/>
</dbReference>
<gene>
    <name evidence="2" type="ORF">HLVA_06660</name>
</gene>
<dbReference type="PANTHER" id="PTHR42731:SF1">
    <property type="entry name" value="RADICAL SAM DOMAIN PROTEIN"/>
    <property type="match status" value="1"/>
</dbReference>
<dbReference type="GO" id="GO:0051536">
    <property type="term" value="F:iron-sulfur cluster binding"/>
    <property type="evidence" value="ECO:0007669"/>
    <property type="project" value="InterPro"/>
</dbReference>
<dbReference type="SFLD" id="SFLDS00029">
    <property type="entry name" value="Radical_SAM"/>
    <property type="match status" value="1"/>
</dbReference>
<protein>
    <submittedName>
        <fullName evidence="2">Radical SAM domain protein</fullName>
    </submittedName>
</protein>
<dbReference type="KEGG" id="haby:HLVA_06660"/>
<accession>A0AAU9DJN9</accession>
<dbReference type="Proteomes" id="UP001321582">
    <property type="component" value="Chromosome"/>
</dbReference>
<dbReference type="EMBL" id="AP027059">
    <property type="protein sequence ID" value="BDU50097.1"/>
    <property type="molecule type" value="Genomic_DNA"/>
</dbReference>
<dbReference type="NCBIfam" id="TIGR03960">
    <property type="entry name" value="rSAM_fuse_unch"/>
    <property type="match status" value="1"/>
</dbReference>
<dbReference type="RefSeq" id="WP_307905033.1">
    <property type="nucleotide sequence ID" value="NZ_AP027059.1"/>
</dbReference>
<dbReference type="Gene3D" id="3.80.30.20">
    <property type="entry name" value="tm_1862 like domain"/>
    <property type="match status" value="1"/>
</dbReference>
<organism evidence="2 3">
    <name type="scientific">Haliovirga abyssi</name>
    <dbReference type="NCBI Taxonomy" id="2996794"/>
    <lineage>
        <taxon>Bacteria</taxon>
        <taxon>Fusobacteriati</taxon>
        <taxon>Fusobacteriota</taxon>
        <taxon>Fusobacteriia</taxon>
        <taxon>Fusobacteriales</taxon>
        <taxon>Haliovirgaceae</taxon>
        <taxon>Haliovirga</taxon>
    </lineage>
</organism>
<dbReference type="InterPro" id="IPR045784">
    <property type="entry name" value="Radical_SAM_N2"/>
</dbReference>
<sequence>MVNIEKYLLKAEKPAQYLGNELNVAYKDDYDFHMCLIYPDLYEIGMSSIGIQILYFLLNEQKGVYLERAFAPNIDMEKVMRENSVPMFSLESKTALKDFDIIAFSLSYEMTYTNVLNIINLSQIEIEREKRGEADPIILAGGTGSYNPKVLEKFIDVFAVGEGEDVSVEIANLMKKLKGKTKDEKLEALSKIEGVYVPKFYNGGKIKKRVVKDLNNSYFPEKWLVPYIRTVHHRLSVEIQRGCTRGCRFCQAGMIYRSVRERSLENNFNLIKNCLDKTGFGEVSLSSLSSSDYTQIEGLVDKLQEEYKDENLAVALPSLRIDKFSLNLAKKIEQVRKTGFTFAPEAGSQRMRDVINKGINEEDIIETAKGAFQAGWRHIKFYFMIGLPFETDEDVKEIYNLTKRVLLEGLKIRRDIEITVSVSNYVPKSHTPFQGMEQMGIEEMIRKHNILRGAFYKEKKLKLKIHRRELSYLEGFLSRGDEKIGDLIKLAWEKGAKFDGWKEHFNFEAWKEAISELGINENDYFKEKSLDDKFSWDLIDAGIEKEYFKTELEKAKNKALTKDCREGCTNCGVCWNLGVKMEIEKRGNKNG</sequence>
<evidence type="ECO:0000313" key="2">
    <source>
        <dbReference type="EMBL" id="BDU50097.1"/>
    </source>
</evidence>
<dbReference type="InterPro" id="IPR006638">
    <property type="entry name" value="Elp3/MiaA/NifB-like_rSAM"/>
</dbReference>
<dbReference type="SFLD" id="SFLDG01082">
    <property type="entry name" value="B12-binding_domain_containing"/>
    <property type="match status" value="1"/>
</dbReference>
<dbReference type="Pfam" id="PF04055">
    <property type="entry name" value="Radical_SAM"/>
    <property type="match status" value="1"/>
</dbReference>
<dbReference type="SUPFAM" id="SSF102114">
    <property type="entry name" value="Radical SAM enzymes"/>
    <property type="match status" value="1"/>
</dbReference>
<dbReference type="PANTHER" id="PTHR42731">
    <property type="entry name" value="SLL1084 PROTEIN"/>
    <property type="match status" value="1"/>
</dbReference>
<dbReference type="InterPro" id="IPR058240">
    <property type="entry name" value="rSAM_sf"/>
</dbReference>